<comment type="catalytic activity">
    <reaction evidence="1">
        <text>RNA(n) + a ribonucleoside 5'-triphosphate = RNA(n+1) + diphosphate</text>
        <dbReference type="Rhea" id="RHEA:21248"/>
        <dbReference type="Rhea" id="RHEA-COMP:14527"/>
        <dbReference type="Rhea" id="RHEA-COMP:17342"/>
        <dbReference type="ChEBI" id="CHEBI:33019"/>
        <dbReference type="ChEBI" id="CHEBI:61557"/>
        <dbReference type="ChEBI" id="CHEBI:140395"/>
        <dbReference type="EC" id="2.7.7.48"/>
    </reaction>
</comment>
<keyword evidence="1" id="KW-0548">Nucleotidyltransferase</keyword>
<dbReference type="OrthoDB" id="6513042at2759"/>
<dbReference type="Proteomes" id="UP000677228">
    <property type="component" value="Unassembled WGS sequence"/>
</dbReference>
<keyword evidence="1" id="KW-0694">RNA-binding</keyword>
<keyword evidence="1" id="KW-0696">RNA-directed RNA polymerase</keyword>
<protein>
    <recommendedName>
        <fullName evidence="1">RNA-dependent RNA polymerase</fullName>
        <ecNumber evidence="1">2.7.7.48</ecNumber>
    </recommendedName>
</protein>
<dbReference type="InterPro" id="IPR007855">
    <property type="entry name" value="RDRP"/>
</dbReference>
<dbReference type="InterPro" id="IPR057596">
    <property type="entry name" value="RDRP_core"/>
</dbReference>
<accession>A0A815BRM2</accession>
<evidence type="ECO:0000256" key="1">
    <source>
        <dbReference type="RuleBase" id="RU363098"/>
    </source>
</evidence>
<sequence length="809" mass="93112">MAWSFLRLLPLHGHTNADYEKFEINFAAFKLNSSTPVYNASILQSFSTREGRYGIQMLNSLGYVFQDKYIKSSTVHEQFKAFEKQSGSQFYDICCDLWQKLIANHCYPLEDILKQWNTEKIGSTTIDFDYASDGEFHVKTVMITPLRLAFLPLTCLIGNRALRHFGSDNFLLVHNRDENNEMLMEFSDSIRERFKDQMLNGIQYNGKSFKFIGSSPSQLKESSYWFIALDETETIECARNRFGDFSDIKNVATYVARVGLFFTTSKSTGLQLQYIANNSITIDMENNEQKNRLFPIRWLLKSAKSWLGHKTRPSLTDKKSKPIADYSVIRVPDIEANGYSFTEGIGQISLGLAQEVAERIGISVKENSDIPSAYQVRIGGCKGMLAIDHESTHDDFYIKIRNSMWKFNSNDWSLEICDHSRPMYLSLNNQVIRLLSDHGNTKAVFESLQNRSKMPVHWHSPENTYLNVFETAIMVKQNQRYLNVKENLLRNKIPLYANEARNMFGIADETGQLKYGQCFIQYEVKGRVKSYAVVKGKVLRRTVLVTKNPCLYPGDIRKLEAVDIPKLQHCIRDCIVFPTQGNRPHPNEISGSDLDGDQYWVYWGKDLTIENPIDPLPHTSAKKIKVAKITNEDIIDHIVNSMGTHFYGIICDTHSVIADKLGTLSKEAVEIANLFYRSIDAPKTGEHITMDRIWELRKMYCTDYPCFMMKVDKPIYKSVSVAEHLFKLAIKHAIGDAKQLSKCPLFHIYKNTRSINETNYSQQSLRNNLTQFIATPDTRQSYLNYILYLWFIIVVLYPSVTLFFNLSNN</sequence>
<gene>
    <name evidence="5" type="ORF">GPM918_LOCUS27377</name>
    <name evidence="4" type="ORF">OVA965_LOCUS18769</name>
    <name evidence="7" type="ORF">SRO942_LOCUS27691</name>
    <name evidence="6" type="ORF">TMI583_LOCUS18781</name>
</gene>
<comment type="similarity">
    <text evidence="1">Belongs to the RdRP family.</text>
</comment>
<evidence type="ECO:0000313" key="4">
    <source>
        <dbReference type="EMBL" id="CAF1090037.1"/>
    </source>
</evidence>
<dbReference type="PANTHER" id="PTHR23079:SF55">
    <property type="entry name" value="RNA-DIRECTED RNA POLYMERASE"/>
    <property type="match status" value="1"/>
</dbReference>
<dbReference type="EMBL" id="CAJNOQ010011453">
    <property type="protein sequence ID" value="CAF1277173.1"/>
    <property type="molecule type" value="Genomic_DNA"/>
</dbReference>
<organism evidence="5 8">
    <name type="scientific">Didymodactylos carnosus</name>
    <dbReference type="NCBI Taxonomy" id="1234261"/>
    <lineage>
        <taxon>Eukaryota</taxon>
        <taxon>Metazoa</taxon>
        <taxon>Spiralia</taxon>
        <taxon>Gnathifera</taxon>
        <taxon>Rotifera</taxon>
        <taxon>Eurotatoria</taxon>
        <taxon>Bdelloidea</taxon>
        <taxon>Philodinida</taxon>
        <taxon>Philodinidae</taxon>
        <taxon>Didymodactylos</taxon>
    </lineage>
</organism>
<evidence type="ECO:0000259" key="3">
    <source>
        <dbReference type="Pfam" id="PF05183"/>
    </source>
</evidence>
<name>A0A815BRM2_9BILA</name>
<comment type="caution">
    <text evidence="5">The sequence shown here is derived from an EMBL/GenBank/DDBJ whole genome shotgun (WGS) entry which is preliminary data.</text>
</comment>
<evidence type="ECO:0000256" key="2">
    <source>
        <dbReference type="SAM" id="Phobius"/>
    </source>
</evidence>
<dbReference type="Proteomes" id="UP000663829">
    <property type="component" value="Unassembled WGS sequence"/>
</dbReference>
<dbReference type="Proteomes" id="UP000681722">
    <property type="component" value="Unassembled WGS sequence"/>
</dbReference>
<dbReference type="EMBL" id="CAJOBA010009452">
    <property type="protein sequence ID" value="CAF3851720.1"/>
    <property type="molecule type" value="Genomic_DNA"/>
</dbReference>
<evidence type="ECO:0000313" key="7">
    <source>
        <dbReference type="EMBL" id="CAF4069568.1"/>
    </source>
</evidence>
<dbReference type="GO" id="GO:0003723">
    <property type="term" value="F:RNA binding"/>
    <property type="evidence" value="ECO:0007669"/>
    <property type="project" value="UniProtKB-KW"/>
</dbReference>
<dbReference type="Pfam" id="PF05183">
    <property type="entry name" value="RdRP"/>
    <property type="match status" value="1"/>
</dbReference>
<evidence type="ECO:0000313" key="5">
    <source>
        <dbReference type="EMBL" id="CAF1277173.1"/>
    </source>
</evidence>
<evidence type="ECO:0000313" key="6">
    <source>
        <dbReference type="EMBL" id="CAF3851720.1"/>
    </source>
</evidence>
<feature type="domain" description="RDRP core" evidence="3">
    <location>
        <begin position="143"/>
        <end position="727"/>
    </location>
</feature>
<dbReference type="PANTHER" id="PTHR23079">
    <property type="entry name" value="RNA-DEPENDENT RNA POLYMERASE"/>
    <property type="match status" value="1"/>
</dbReference>
<dbReference type="Proteomes" id="UP000682733">
    <property type="component" value="Unassembled WGS sequence"/>
</dbReference>
<evidence type="ECO:0000313" key="8">
    <source>
        <dbReference type="Proteomes" id="UP000663829"/>
    </source>
</evidence>
<dbReference type="GO" id="GO:0003968">
    <property type="term" value="F:RNA-directed RNA polymerase activity"/>
    <property type="evidence" value="ECO:0007669"/>
    <property type="project" value="UniProtKB-KW"/>
</dbReference>
<dbReference type="EC" id="2.7.7.48" evidence="1"/>
<dbReference type="EMBL" id="CAJNOK010009435">
    <property type="protein sequence ID" value="CAF1090037.1"/>
    <property type="molecule type" value="Genomic_DNA"/>
</dbReference>
<reference evidence="5" key="1">
    <citation type="submission" date="2021-02" db="EMBL/GenBank/DDBJ databases">
        <authorList>
            <person name="Nowell W R."/>
        </authorList>
    </citation>
    <scope>NUCLEOTIDE SEQUENCE</scope>
</reference>
<proteinExistence type="inferred from homology"/>
<dbReference type="EMBL" id="CAJOBC010026104">
    <property type="protein sequence ID" value="CAF4069568.1"/>
    <property type="molecule type" value="Genomic_DNA"/>
</dbReference>
<dbReference type="GO" id="GO:0030422">
    <property type="term" value="P:siRNA processing"/>
    <property type="evidence" value="ECO:0007669"/>
    <property type="project" value="TreeGrafter"/>
</dbReference>
<dbReference type="AlphaFoldDB" id="A0A815BRM2"/>
<keyword evidence="2" id="KW-0472">Membrane</keyword>
<keyword evidence="8" id="KW-1185">Reference proteome</keyword>
<keyword evidence="1" id="KW-0808">Transferase</keyword>
<keyword evidence="2" id="KW-1133">Transmembrane helix</keyword>
<keyword evidence="2" id="KW-0812">Transmembrane</keyword>
<feature type="transmembrane region" description="Helical" evidence="2">
    <location>
        <begin position="785"/>
        <end position="806"/>
    </location>
</feature>
<dbReference type="GO" id="GO:0031380">
    <property type="term" value="C:nuclear RNA-directed RNA polymerase complex"/>
    <property type="evidence" value="ECO:0007669"/>
    <property type="project" value="TreeGrafter"/>
</dbReference>